<dbReference type="Pfam" id="PF13585">
    <property type="entry name" value="CHU_C"/>
    <property type="match status" value="1"/>
</dbReference>
<dbReference type="RefSeq" id="WP_090969855.1">
    <property type="nucleotide sequence ID" value="NZ_FOLL01000001.1"/>
</dbReference>
<keyword evidence="2" id="KW-1185">Reference proteome</keyword>
<sequence length="531" mass="59532">MKNHLYMLCGLLPLVLGIRSREHIATDTLWETKLLPDDTAGAVVFDDFTSGWHNGWLGNTTAFEIAEHRLTLLAEATSPAYLARPVTRLRNTIWEMGIHVNSALAVNNYVRLYLISTNPSLHGSQQGYHLQIDGANGKHVYHLWRQDGNTRQVIFRSDSIESQSAAFRARVRVVCNRDGHWQIFADENDSGSFERVSGKASTLPHVNDIYVTDYYTGYAVNFSPIRYADFRLHYILIRPFDLMDDPVSHNTVLPQDILINELLSYPKTNGADFVEIYNYSDKIIDLRKIHIANVSSSGSAGTKRAITNQQSFIYPNEYKVLTSQPAIIQQHYPNSVPHTFITVPALPNFNNEIGGVVLYSDSLTIDSLFYTKNMQSPFIVDHRGVSLERRHFSMPTLAPGNFQSAATAVGGATPGYANSQGVIDGSQENVRLVSKTFSPDGDGFEDYLEISYRLPESGYMANISIYNDNGRLVKQLQRNQSLGTHGSILWDGMADNGRRQPVGVYIAVIELYHASGRRRTYRLSFALAAKL</sequence>
<dbReference type="OrthoDB" id="9758406at2"/>
<dbReference type="Gene3D" id="2.60.40.4070">
    <property type="match status" value="1"/>
</dbReference>
<proteinExistence type="predicted"/>
<dbReference type="EMBL" id="FOLL01000001">
    <property type="protein sequence ID" value="SFB77271.1"/>
    <property type="molecule type" value="Genomic_DNA"/>
</dbReference>
<gene>
    <name evidence="1" type="ORF">SAMN05421747_1015</name>
</gene>
<dbReference type="Proteomes" id="UP000199577">
    <property type="component" value="Unassembled WGS sequence"/>
</dbReference>
<accession>A0A1I1DQU8</accession>
<dbReference type="AlphaFoldDB" id="A0A1I1DQU8"/>
<reference evidence="2" key="1">
    <citation type="submission" date="2016-10" db="EMBL/GenBank/DDBJ databases">
        <authorList>
            <person name="Varghese N."/>
            <person name="Submissions S."/>
        </authorList>
    </citation>
    <scope>NUCLEOTIDE SEQUENCE [LARGE SCALE GENOMIC DNA]</scope>
    <source>
        <strain evidence="2">DSM 22900</strain>
    </source>
</reference>
<organism evidence="1 2">
    <name type="scientific">Parapedobacter composti</name>
    <dbReference type="NCBI Taxonomy" id="623281"/>
    <lineage>
        <taxon>Bacteria</taxon>
        <taxon>Pseudomonadati</taxon>
        <taxon>Bacteroidota</taxon>
        <taxon>Sphingobacteriia</taxon>
        <taxon>Sphingobacteriales</taxon>
        <taxon>Sphingobacteriaceae</taxon>
        <taxon>Parapedobacter</taxon>
    </lineage>
</organism>
<dbReference type="STRING" id="623281.SAMN05421747_1015"/>
<evidence type="ECO:0000313" key="1">
    <source>
        <dbReference type="EMBL" id="SFB77271.1"/>
    </source>
</evidence>
<name>A0A1I1DQU8_9SPHI</name>
<evidence type="ECO:0000313" key="2">
    <source>
        <dbReference type="Proteomes" id="UP000199577"/>
    </source>
</evidence>
<protein>
    <submittedName>
        <fullName evidence="1">C-terminal domain of CHU protein family protein</fullName>
    </submittedName>
</protein>